<comment type="caution">
    <text evidence="2">The sequence shown here is derived from an EMBL/GenBank/DDBJ whole genome shotgun (WGS) entry which is preliminary data.</text>
</comment>
<reference evidence="2" key="1">
    <citation type="submission" date="2020-12" db="EMBL/GenBank/DDBJ databases">
        <title>Metabolic potential, ecology and presence of endohyphal bacteria is reflected in genomic diversity of Mucoromycotina.</title>
        <authorList>
            <person name="Muszewska A."/>
            <person name="Okrasinska A."/>
            <person name="Steczkiewicz K."/>
            <person name="Drgas O."/>
            <person name="Orlowska M."/>
            <person name="Perlinska-Lenart U."/>
            <person name="Aleksandrzak-Piekarczyk T."/>
            <person name="Szatraj K."/>
            <person name="Zielenkiewicz U."/>
            <person name="Pilsyk S."/>
            <person name="Malc E."/>
            <person name="Mieczkowski P."/>
            <person name="Kruszewska J.S."/>
            <person name="Biernat P."/>
            <person name="Pawlowska J."/>
        </authorList>
    </citation>
    <scope>NUCLEOTIDE SEQUENCE</scope>
    <source>
        <strain evidence="2">WA0000051536</strain>
    </source>
</reference>
<accession>A0A8H7UKA3</accession>
<gene>
    <name evidence="2" type="ORF">INT44_005884</name>
</gene>
<dbReference type="AlphaFoldDB" id="A0A8H7UKA3"/>
<evidence type="ECO:0000313" key="3">
    <source>
        <dbReference type="Proteomes" id="UP000612746"/>
    </source>
</evidence>
<dbReference type="EMBL" id="JAEPRA010000007">
    <property type="protein sequence ID" value="KAG2182903.1"/>
    <property type="molecule type" value="Genomic_DNA"/>
</dbReference>
<feature type="compositionally biased region" description="Basic and acidic residues" evidence="1">
    <location>
        <begin position="201"/>
        <end position="213"/>
    </location>
</feature>
<dbReference type="OrthoDB" id="2403446at2759"/>
<keyword evidence="3" id="KW-1185">Reference proteome</keyword>
<organism evidence="2 3">
    <name type="scientific">Umbelopsis vinacea</name>
    <dbReference type="NCBI Taxonomy" id="44442"/>
    <lineage>
        <taxon>Eukaryota</taxon>
        <taxon>Fungi</taxon>
        <taxon>Fungi incertae sedis</taxon>
        <taxon>Mucoromycota</taxon>
        <taxon>Mucoromycotina</taxon>
        <taxon>Umbelopsidomycetes</taxon>
        <taxon>Umbelopsidales</taxon>
        <taxon>Umbelopsidaceae</taxon>
        <taxon>Umbelopsis</taxon>
    </lineage>
</organism>
<sequence length="489" mass="55236">MMLSITRHKIKLQSEDRSLPPFLKKTNETSNLNDTLDSAFSSVFRTSLILNQVDSRLQALDLEHLDHPPNHLAPNEPKNVDIKPKTLTVRKPISSTGRSQVADWLTGLKTDSNLTPSESAYLSSDHLVDDILTSYEDSIESTEYDYSALPETPVSMRSSYFKLPSNHSSTSTDCEPNNLLSPQITHELSSNRSSSHSLSAGRDKQKQDEKNEYRTPTSSGTESSKRHISIKGRVRSLNIMGSRRSKSSIETTSSNTSSPANDFQYNSNTADEQRKSCNSATVKETFLQRLVSHHANNSSVTTRENGITVDIVSQDIPTLCLPIPYSLPYEIEEKETFHQQTDNKGIEEMQKIDTATLQEHDYHGEDDHCRSGDENEVNRRFQFQAVSPQTFLSGSWTASNVFEYYFDSNTSQRDVHHDIPYDGSHYDSVSRVERRRTTCNQSNSTTSKEDRLDLPDTCHPFVHSLNAEDDTYPSDILYAYFRIDGSPLN</sequence>
<evidence type="ECO:0000256" key="1">
    <source>
        <dbReference type="SAM" id="MobiDB-lite"/>
    </source>
</evidence>
<protein>
    <submittedName>
        <fullName evidence="2">Uncharacterized protein</fullName>
    </submittedName>
</protein>
<feature type="compositionally biased region" description="Low complexity" evidence="1">
    <location>
        <begin position="248"/>
        <end position="258"/>
    </location>
</feature>
<dbReference type="Proteomes" id="UP000612746">
    <property type="component" value="Unassembled WGS sequence"/>
</dbReference>
<feature type="region of interest" description="Disordered" evidence="1">
    <location>
        <begin position="186"/>
        <end position="262"/>
    </location>
</feature>
<evidence type="ECO:0000313" key="2">
    <source>
        <dbReference type="EMBL" id="KAG2182903.1"/>
    </source>
</evidence>
<name>A0A8H7UKA3_9FUNG</name>
<feature type="compositionally biased region" description="Low complexity" evidence="1">
    <location>
        <begin position="190"/>
        <end position="199"/>
    </location>
</feature>
<proteinExistence type="predicted"/>